<feature type="domain" description="VWA7 N-terminal" evidence="1">
    <location>
        <begin position="13"/>
        <end position="105"/>
    </location>
</feature>
<dbReference type="Pfam" id="PF25107">
    <property type="entry name" value="VWA7_N"/>
    <property type="match status" value="1"/>
</dbReference>
<comment type="caution">
    <text evidence="2">The sequence shown here is derived from an EMBL/GenBank/DDBJ whole genome shotgun (WGS) entry which is preliminary data.</text>
</comment>
<evidence type="ECO:0000313" key="3">
    <source>
        <dbReference type="Proteomes" id="UP000596742"/>
    </source>
</evidence>
<dbReference type="Proteomes" id="UP000596742">
    <property type="component" value="Unassembled WGS sequence"/>
</dbReference>
<dbReference type="InterPro" id="IPR056862">
    <property type="entry name" value="VWA7_N"/>
</dbReference>
<gene>
    <name evidence="2" type="ORF">MGAL_10B074136</name>
</gene>
<reference evidence="2" key="1">
    <citation type="submission" date="2018-11" db="EMBL/GenBank/DDBJ databases">
        <authorList>
            <person name="Alioto T."/>
            <person name="Alioto T."/>
        </authorList>
    </citation>
    <scope>NUCLEOTIDE SEQUENCE</scope>
</reference>
<proteinExistence type="predicted"/>
<dbReference type="EMBL" id="UYJE01006023">
    <property type="protein sequence ID" value="VDI42440.1"/>
    <property type="molecule type" value="Genomic_DNA"/>
</dbReference>
<evidence type="ECO:0000259" key="1">
    <source>
        <dbReference type="Pfam" id="PF25107"/>
    </source>
</evidence>
<keyword evidence="3" id="KW-1185">Reference proteome</keyword>
<sequence length="118" mass="13145">MSVMSVKKTVPSAGNIYDNAVDDIVKGLEDAQLKVRTSAKYSMNNEMIAEGNMYLNVKRSQVESLSKDYSPNWSVVRMVVGDYLYTLQDFYSNTNWVELGGGTLNSLGHVMTSGYIRS</sequence>
<dbReference type="AlphaFoldDB" id="A0A8B6F023"/>
<name>A0A8B6F023_MYTGA</name>
<dbReference type="OrthoDB" id="6101840at2759"/>
<organism evidence="2 3">
    <name type="scientific">Mytilus galloprovincialis</name>
    <name type="common">Mediterranean mussel</name>
    <dbReference type="NCBI Taxonomy" id="29158"/>
    <lineage>
        <taxon>Eukaryota</taxon>
        <taxon>Metazoa</taxon>
        <taxon>Spiralia</taxon>
        <taxon>Lophotrochozoa</taxon>
        <taxon>Mollusca</taxon>
        <taxon>Bivalvia</taxon>
        <taxon>Autobranchia</taxon>
        <taxon>Pteriomorphia</taxon>
        <taxon>Mytilida</taxon>
        <taxon>Mytiloidea</taxon>
        <taxon>Mytilidae</taxon>
        <taxon>Mytilinae</taxon>
        <taxon>Mytilus</taxon>
    </lineage>
</organism>
<protein>
    <recommendedName>
        <fullName evidence="1">VWA7 N-terminal domain-containing protein</fullName>
    </recommendedName>
</protein>
<evidence type="ECO:0000313" key="2">
    <source>
        <dbReference type="EMBL" id="VDI42440.1"/>
    </source>
</evidence>
<accession>A0A8B6F023</accession>